<keyword evidence="4 6" id="KW-1133">Transmembrane helix</keyword>
<dbReference type="Proteomes" id="UP000245469">
    <property type="component" value="Unassembled WGS sequence"/>
</dbReference>
<dbReference type="EMBL" id="QGDQ01000012">
    <property type="protein sequence ID" value="PWJ53440.1"/>
    <property type="molecule type" value="Genomic_DNA"/>
</dbReference>
<dbReference type="InterPro" id="IPR050638">
    <property type="entry name" value="AA-Vitamin_Transporters"/>
</dbReference>
<keyword evidence="9" id="KW-1185">Reference proteome</keyword>
<evidence type="ECO:0000313" key="9">
    <source>
        <dbReference type="Proteomes" id="UP000245469"/>
    </source>
</evidence>
<feature type="transmembrane region" description="Helical" evidence="6">
    <location>
        <begin position="274"/>
        <end position="292"/>
    </location>
</feature>
<dbReference type="InterPro" id="IPR037185">
    <property type="entry name" value="EmrE-like"/>
</dbReference>
<feature type="transmembrane region" description="Helical" evidence="6">
    <location>
        <begin position="35"/>
        <end position="54"/>
    </location>
</feature>
<feature type="transmembrane region" description="Helical" evidence="6">
    <location>
        <begin position="7"/>
        <end position="29"/>
    </location>
</feature>
<dbReference type="InterPro" id="IPR000620">
    <property type="entry name" value="EamA_dom"/>
</dbReference>
<evidence type="ECO:0000256" key="5">
    <source>
        <dbReference type="ARBA" id="ARBA00023136"/>
    </source>
</evidence>
<evidence type="ECO:0000256" key="4">
    <source>
        <dbReference type="ARBA" id="ARBA00022989"/>
    </source>
</evidence>
<dbReference type="AlphaFoldDB" id="A0A316A8X6"/>
<feature type="domain" description="EamA" evidence="7">
    <location>
        <begin position="8"/>
        <end position="120"/>
    </location>
</feature>
<gene>
    <name evidence="8" type="ORF">BXY45_11210</name>
</gene>
<organism evidence="8 9">
    <name type="scientific">Quadrisphaera granulorum</name>
    <dbReference type="NCBI Taxonomy" id="317664"/>
    <lineage>
        <taxon>Bacteria</taxon>
        <taxon>Bacillati</taxon>
        <taxon>Actinomycetota</taxon>
        <taxon>Actinomycetes</taxon>
        <taxon>Kineosporiales</taxon>
        <taxon>Kineosporiaceae</taxon>
        <taxon>Quadrisphaera</taxon>
    </lineage>
</organism>
<evidence type="ECO:0000259" key="7">
    <source>
        <dbReference type="Pfam" id="PF00892"/>
    </source>
</evidence>
<evidence type="ECO:0000256" key="2">
    <source>
        <dbReference type="ARBA" id="ARBA00007362"/>
    </source>
</evidence>
<comment type="caution">
    <text evidence="8">The sequence shown here is derived from an EMBL/GenBank/DDBJ whole genome shotgun (WGS) entry which is preliminary data.</text>
</comment>
<evidence type="ECO:0000313" key="8">
    <source>
        <dbReference type="EMBL" id="PWJ53440.1"/>
    </source>
</evidence>
<feature type="transmembrane region" description="Helical" evidence="6">
    <location>
        <begin position="156"/>
        <end position="175"/>
    </location>
</feature>
<dbReference type="GO" id="GO:0016020">
    <property type="term" value="C:membrane"/>
    <property type="evidence" value="ECO:0007669"/>
    <property type="project" value="UniProtKB-SubCell"/>
</dbReference>
<keyword evidence="3 6" id="KW-0812">Transmembrane</keyword>
<keyword evidence="5 6" id="KW-0472">Membrane</keyword>
<feature type="transmembrane region" description="Helical" evidence="6">
    <location>
        <begin position="96"/>
        <end position="115"/>
    </location>
</feature>
<evidence type="ECO:0000256" key="1">
    <source>
        <dbReference type="ARBA" id="ARBA00004141"/>
    </source>
</evidence>
<reference evidence="8 9" key="1">
    <citation type="submission" date="2018-03" db="EMBL/GenBank/DDBJ databases">
        <title>Genomic Encyclopedia of Archaeal and Bacterial Type Strains, Phase II (KMG-II): from individual species to whole genera.</title>
        <authorList>
            <person name="Goeker M."/>
        </authorList>
    </citation>
    <scope>NUCLEOTIDE SEQUENCE [LARGE SCALE GENOMIC DNA]</scope>
    <source>
        <strain evidence="8 9">DSM 44889</strain>
    </source>
</reference>
<proteinExistence type="inferred from homology"/>
<comment type="similarity">
    <text evidence="2">Belongs to the EamA transporter family.</text>
</comment>
<feature type="transmembrane region" description="Helical" evidence="6">
    <location>
        <begin position="66"/>
        <end position="84"/>
    </location>
</feature>
<feature type="transmembrane region" description="Helical" evidence="6">
    <location>
        <begin position="127"/>
        <end position="150"/>
    </location>
</feature>
<dbReference type="PANTHER" id="PTHR32322">
    <property type="entry name" value="INNER MEMBRANE TRANSPORTER"/>
    <property type="match status" value="1"/>
</dbReference>
<comment type="subcellular location">
    <subcellularLocation>
        <location evidence="1">Membrane</location>
        <topology evidence="1">Multi-pass membrane protein</topology>
    </subcellularLocation>
</comment>
<feature type="domain" description="EamA" evidence="7">
    <location>
        <begin position="161"/>
        <end position="290"/>
    </location>
</feature>
<protein>
    <submittedName>
        <fullName evidence="8">EamA-like transporter family protein</fullName>
    </submittedName>
</protein>
<feature type="transmembrane region" description="Helical" evidence="6">
    <location>
        <begin position="251"/>
        <end position="268"/>
    </location>
</feature>
<name>A0A316A8X6_9ACTN</name>
<evidence type="ECO:0000256" key="3">
    <source>
        <dbReference type="ARBA" id="ARBA00022692"/>
    </source>
</evidence>
<dbReference type="SUPFAM" id="SSF103481">
    <property type="entry name" value="Multidrug resistance efflux transporter EmrE"/>
    <property type="match status" value="2"/>
</dbReference>
<dbReference type="PANTHER" id="PTHR32322:SF9">
    <property type="entry name" value="AMINO-ACID METABOLITE EFFLUX PUMP-RELATED"/>
    <property type="match status" value="1"/>
</dbReference>
<feature type="transmembrane region" description="Helical" evidence="6">
    <location>
        <begin position="218"/>
        <end position="244"/>
    </location>
</feature>
<accession>A0A316A8X6</accession>
<feature type="transmembrane region" description="Helical" evidence="6">
    <location>
        <begin position="187"/>
        <end position="206"/>
    </location>
</feature>
<evidence type="ECO:0000256" key="6">
    <source>
        <dbReference type="SAM" id="Phobius"/>
    </source>
</evidence>
<sequence length="307" mass="31190">MLVNRRSALLFAGLGIAWGIPYLFIAIAVTELPPSVLVLLRTALGALLLLPIALARREVAPALRRWPALLVYTTAEVLVPWLLLGRAEQSLPSSTTALLIAAVPLVGLVVAAVARRARLDNTPRRPIGARGVLGLAVGTLGVAALVGVSLTGTDPVAVLEMAVVVVCYAMGAWVLGARLRDVPSAGVMACSLAISALVYLPVVLIGPGLPAQLPSAPVLLAVVVLGVVCTAGAFLLFGALVAAVGAVRTTTVVYVNPLVAVVAGALVLGERLTAWTAVGAVLVLAGSVLATAPPRRRTAPDPALAAT</sequence>
<dbReference type="Pfam" id="PF00892">
    <property type="entry name" value="EamA"/>
    <property type="match status" value="2"/>
</dbReference>